<proteinExistence type="predicted"/>
<organism evidence="2 3">
    <name type="scientific">Polycladospora coralii</name>
    <dbReference type="NCBI Taxonomy" id="2771432"/>
    <lineage>
        <taxon>Bacteria</taxon>
        <taxon>Bacillati</taxon>
        <taxon>Bacillota</taxon>
        <taxon>Bacilli</taxon>
        <taxon>Bacillales</taxon>
        <taxon>Thermoactinomycetaceae</taxon>
        <taxon>Polycladospora</taxon>
    </lineage>
</organism>
<accession>A0A926NHY0</accession>
<name>A0A926NHY0_9BACL</name>
<reference evidence="2" key="1">
    <citation type="submission" date="2020-09" db="EMBL/GenBank/DDBJ databases">
        <title>A novel bacterium of genus Hazenella, isolated from South China Sea.</title>
        <authorList>
            <person name="Huang H."/>
            <person name="Mo K."/>
            <person name="Hu Y."/>
        </authorList>
    </citation>
    <scope>NUCLEOTIDE SEQUENCE</scope>
    <source>
        <strain evidence="2">IB182357</strain>
    </source>
</reference>
<dbReference type="EMBL" id="JACXAH010000030">
    <property type="protein sequence ID" value="MBD1373608.1"/>
    <property type="molecule type" value="Genomic_DNA"/>
</dbReference>
<dbReference type="RefSeq" id="WP_191138831.1">
    <property type="nucleotide sequence ID" value="NZ_JACXAG020000001.1"/>
</dbReference>
<dbReference type="Proteomes" id="UP000661691">
    <property type="component" value="Unassembled WGS sequence"/>
</dbReference>
<evidence type="ECO:0000313" key="3">
    <source>
        <dbReference type="Proteomes" id="UP000661691"/>
    </source>
</evidence>
<dbReference type="AlphaFoldDB" id="A0A926NHY0"/>
<protein>
    <submittedName>
        <fullName evidence="2">Uncharacterized protein</fullName>
    </submittedName>
</protein>
<keyword evidence="3" id="KW-1185">Reference proteome</keyword>
<feature type="coiled-coil region" evidence="1">
    <location>
        <begin position="6"/>
        <end position="40"/>
    </location>
</feature>
<evidence type="ECO:0000313" key="2">
    <source>
        <dbReference type="EMBL" id="MBD1373608.1"/>
    </source>
</evidence>
<gene>
    <name evidence="2" type="ORF">IC620_14770</name>
</gene>
<evidence type="ECO:0000256" key="1">
    <source>
        <dbReference type="SAM" id="Coils"/>
    </source>
</evidence>
<sequence>MLELTLEEVKVIHASLKKQIKEMAQNLDRVESEQEQETLQNEIAFIATVIKRVEVYQIHAIEQTKANKGLQRDPIALPDSIWDSLYFGIIERLRFIKTSIDEQKGELGPAEKEELQKEYNDVKVAILYYLEYEDKKAGFALLKQLMEFDCEIDSFVNEQSICADVISKTVNHEK</sequence>
<keyword evidence="1" id="KW-0175">Coiled coil</keyword>
<comment type="caution">
    <text evidence="2">The sequence shown here is derived from an EMBL/GenBank/DDBJ whole genome shotgun (WGS) entry which is preliminary data.</text>
</comment>